<evidence type="ECO:0000256" key="1">
    <source>
        <dbReference type="ARBA" id="ARBA00004611"/>
    </source>
</evidence>
<feature type="domain" description="Dynein regulatory complex subunit 7 MORN" evidence="17">
    <location>
        <begin position="385"/>
        <end position="655"/>
    </location>
</feature>
<dbReference type="AlphaFoldDB" id="A0A3P8RU57"/>
<evidence type="ECO:0000256" key="3">
    <source>
        <dbReference type="ARBA" id="ARBA00021303"/>
    </source>
</evidence>
<keyword evidence="7" id="KW-0744">Spermatogenesis</keyword>
<evidence type="ECO:0000259" key="17">
    <source>
        <dbReference type="Pfam" id="PF24667"/>
    </source>
</evidence>
<dbReference type="Proteomes" id="UP000265080">
    <property type="component" value="Chromosome 8"/>
</dbReference>
<feature type="compositionally biased region" description="Polar residues" evidence="15">
    <location>
        <begin position="29"/>
        <end position="41"/>
    </location>
</feature>
<evidence type="ECO:0000256" key="4">
    <source>
        <dbReference type="ARBA" id="ARBA00022490"/>
    </source>
</evidence>
<feature type="compositionally biased region" description="Basic and acidic residues" evidence="15">
    <location>
        <begin position="10"/>
        <end position="24"/>
    </location>
</feature>
<evidence type="ECO:0000256" key="10">
    <source>
        <dbReference type="ARBA" id="ARBA00023212"/>
    </source>
</evidence>
<evidence type="ECO:0000256" key="8">
    <source>
        <dbReference type="ARBA" id="ARBA00023054"/>
    </source>
</evidence>
<evidence type="ECO:0000313" key="20">
    <source>
        <dbReference type="Proteomes" id="UP000265080"/>
    </source>
</evidence>
<reference evidence="19 20" key="1">
    <citation type="submission" date="2018-03" db="EMBL/GenBank/DDBJ databases">
        <title>Finding Nemo's genes: A chromosome-scale reference assembly of the genome of the orange clownfish Amphiprion percula.</title>
        <authorList>
            <person name="Lehmann R."/>
        </authorList>
    </citation>
    <scope>NUCLEOTIDE SEQUENCE</scope>
</reference>
<evidence type="ECO:0000259" key="16">
    <source>
        <dbReference type="Pfam" id="PF24656"/>
    </source>
</evidence>
<evidence type="ECO:0000313" key="19">
    <source>
        <dbReference type="Ensembl" id="ENSAPEP00000003150.1"/>
    </source>
</evidence>
<evidence type="ECO:0000256" key="2">
    <source>
        <dbReference type="ARBA" id="ARBA00010738"/>
    </source>
</evidence>
<evidence type="ECO:0000256" key="12">
    <source>
        <dbReference type="ARBA" id="ARBA00031627"/>
    </source>
</evidence>
<reference evidence="19" key="3">
    <citation type="submission" date="2025-09" db="UniProtKB">
        <authorList>
            <consortium name="Ensembl"/>
        </authorList>
    </citation>
    <scope>IDENTIFICATION</scope>
</reference>
<keyword evidence="6" id="KW-0282">Flagellum</keyword>
<evidence type="ECO:0000259" key="18">
    <source>
        <dbReference type="Pfam" id="PF24671"/>
    </source>
</evidence>
<dbReference type="GeneTree" id="ENSGT00940000166641"/>
<keyword evidence="5" id="KW-0221">Differentiation</keyword>
<dbReference type="GO" id="GO:0031514">
    <property type="term" value="C:motile cilium"/>
    <property type="evidence" value="ECO:0007669"/>
    <property type="project" value="TreeGrafter"/>
</dbReference>
<accession>A0A3P8RU57</accession>
<keyword evidence="8 14" id="KW-0175">Coiled coil</keyword>
<dbReference type="Pfam" id="PF24671">
    <property type="entry name" value="DRC7_C"/>
    <property type="match status" value="1"/>
</dbReference>
<dbReference type="InterPro" id="IPR038765">
    <property type="entry name" value="Papain-like_cys_pep_sf"/>
</dbReference>
<dbReference type="GO" id="GO:0007283">
    <property type="term" value="P:spermatogenesis"/>
    <property type="evidence" value="ECO:0007669"/>
    <property type="project" value="UniProtKB-KW"/>
</dbReference>
<dbReference type="PANTHER" id="PTHR35249:SF2">
    <property type="entry name" value="DYNEIN REGULATORY COMPLEX SUBUNIT 7"/>
    <property type="match status" value="1"/>
</dbReference>
<protein>
    <recommendedName>
        <fullName evidence="3">Dynein regulatory complex subunit 7</fullName>
    </recommendedName>
    <alternativeName>
        <fullName evidence="12">Coiled-coil domain-containing protein 135</fullName>
    </alternativeName>
    <alternativeName>
        <fullName evidence="13">Coiled-coil domain-containing protein lobo homolog</fullName>
    </alternativeName>
</protein>
<evidence type="ECO:0000256" key="13">
    <source>
        <dbReference type="ARBA" id="ARBA00031733"/>
    </source>
</evidence>
<feature type="domain" description="CEP76/DRC7 peptidase-like" evidence="16">
    <location>
        <begin position="254"/>
        <end position="325"/>
    </location>
</feature>
<keyword evidence="10" id="KW-0206">Cytoskeleton</keyword>
<dbReference type="PANTHER" id="PTHR35249">
    <property type="entry name" value="DYNEIN REGULATORY COMPLEX SUBUNIT 7"/>
    <property type="match status" value="1"/>
</dbReference>
<dbReference type="STRING" id="161767.ENSAPEP00000003150"/>
<sequence>METTLESDSEERVRHEEIQQRKEEEEASTELTQLQHLPDSYRTNSRSEIQLLAIADNFQRQYSHLFPDRKPLLLCPLNECGMKKFVSTTLRPTTMVHHELVTWQGCASFVANFLTLELLEPPVDLPRHMFSSTTVLKRQRATCFEFSTLLCSLLLGSNYDAYCVSGYAVKEMCLLDQSLQKCPLLDTEAKSVISEQQQPENKYAVKPLRELESRFLTQQEKKKQEAEAALLQKQKLQEESEQRPADPLRGLWMHCWVLVLAGSQRVQQNFFIDPLTGNSYPTDSDNFLGIESVWNNLNYYVNMQDCSNGCAEMMFDLEDLKMWEPVLYGATSKKQLILAVQKKQERSLMGKSTTEEEEQPRVFEMPRSWVSYINITEQDLETRWPGGKKVICYRKAKLERFAPGLSPDGLVTRLTTYKDLDCTKVAMVKEWYQDRNDYLEEREINKGDNSTTERFKRKTTFHLLLLRCRSLTTGTEQEMEFSNARSDELVRRRLTPHEMIEMFEGRNDFLYYRHVFFSQPVQLSELQDNQPLPINRIVERFHRNKSKPANNDVAHRVFLVAQRQIEVTYHLIDHRFIPSRRTFNVPMKQNFTADMVCTFQVDLSEKPLRTLALYDMLVALKKDKKDVARQIRKSVEEVKYILACREQDEKNIELQTVTAQAIRQRQKMECLAAEDERRLQEQKKDVLAPFLIPLDKEDDLSPEDAEKIYQDCLAEMRNRQVMQANLIQKRYEKETQALQMKQQWYQENQLKLTKQEKDNYQAYCSEKTLQISVIQKRLSKYVHLHSHFISILKSIHVYVTYRCLAAVTPNSLLEGCVCVFIDVCICSRCKEAADEKYRAFDRNLQQDPRLAPHLHACRFVNKSAPPSTASEQSNI</sequence>
<dbReference type="GO" id="GO:0030154">
    <property type="term" value="P:cell differentiation"/>
    <property type="evidence" value="ECO:0007669"/>
    <property type="project" value="UniProtKB-KW"/>
</dbReference>
<evidence type="ECO:0000256" key="7">
    <source>
        <dbReference type="ARBA" id="ARBA00022871"/>
    </source>
</evidence>
<dbReference type="Ensembl" id="ENSAPET00000003223.1">
    <property type="protein sequence ID" value="ENSAPEP00000003150.1"/>
    <property type="gene ID" value="ENSAPEG00000002298.1"/>
</dbReference>
<evidence type="ECO:0000256" key="6">
    <source>
        <dbReference type="ARBA" id="ARBA00022846"/>
    </source>
</evidence>
<evidence type="ECO:0000256" key="15">
    <source>
        <dbReference type="SAM" id="MobiDB-lite"/>
    </source>
</evidence>
<comment type="subcellular location">
    <subcellularLocation>
        <location evidence="1">Cytoplasm</location>
        <location evidence="1">Cytoskeleton</location>
        <location evidence="1">Flagellum axoneme</location>
    </subcellularLocation>
</comment>
<evidence type="ECO:0000256" key="5">
    <source>
        <dbReference type="ARBA" id="ARBA00022782"/>
    </source>
</evidence>
<keyword evidence="20" id="KW-1185">Reference proteome</keyword>
<keyword evidence="9" id="KW-0969">Cilium</keyword>
<feature type="region of interest" description="Disordered" evidence="15">
    <location>
        <begin position="1"/>
        <end position="41"/>
    </location>
</feature>
<organism evidence="19 20">
    <name type="scientific">Amphiprion percula</name>
    <name type="common">Orange clownfish</name>
    <name type="synonym">Lutjanus percula</name>
    <dbReference type="NCBI Taxonomy" id="161767"/>
    <lineage>
        <taxon>Eukaryota</taxon>
        <taxon>Metazoa</taxon>
        <taxon>Chordata</taxon>
        <taxon>Craniata</taxon>
        <taxon>Vertebrata</taxon>
        <taxon>Euteleostomi</taxon>
        <taxon>Actinopterygii</taxon>
        <taxon>Neopterygii</taxon>
        <taxon>Teleostei</taxon>
        <taxon>Neoteleostei</taxon>
        <taxon>Acanthomorphata</taxon>
        <taxon>Ovalentaria</taxon>
        <taxon>Pomacentridae</taxon>
        <taxon>Amphiprion</taxon>
    </lineage>
</organism>
<feature type="coiled-coil region" evidence="14">
    <location>
        <begin position="216"/>
        <end position="243"/>
    </location>
</feature>
<dbReference type="Pfam" id="PF24656">
    <property type="entry name" value="CEPT76_peptidase"/>
    <property type="match status" value="1"/>
</dbReference>
<reference evidence="19" key="2">
    <citation type="submission" date="2025-08" db="UniProtKB">
        <authorList>
            <consortium name="Ensembl"/>
        </authorList>
    </citation>
    <scope>IDENTIFICATION</scope>
</reference>
<dbReference type="SUPFAM" id="SSF54001">
    <property type="entry name" value="Cysteine proteinases"/>
    <property type="match status" value="1"/>
</dbReference>
<dbReference type="GO" id="GO:0030317">
    <property type="term" value="P:flagellated sperm motility"/>
    <property type="evidence" value="ECO:0007669"/>
    <property type="project" value="TreeGrafter"/>
</dbReference>
<dbReference type="InterPro" id="IPR033551">
    <property type="entry name" value="DRC7/lobo"/>
</dbReference>
<proteinExistence type="inferred from homology"/>
<comment type="similarity">
    <text evidence="2">Belongs to the DRC7 family.</text>
</comment>
<keyword evidence="11" id="KW-0966">Cell projection</keyword>
<dbReference type="Pfam" id="PF24667">
    <property type="entry name" value="MORN_DRC7"/>
    <property type="match status" value="1"/>
</dbReference>
<keyword evidence="4" id="KW-0963">Cytoplasm</keyword>
<dbReference type="InterPro" id="IPR056292">
    <property type="entry name" value="DRC7_C"/>
</dbReference>
<evidence type="ECO:0000256" key="11">
    <source>
        <dbReference type="ARBA" id="ARBA00023273"/>
    </source>
</evidence>
<dbReference type="InterPro" id="IPR056291">
    <property type="entry name" value="MORN_DRC7"/>
</dbReference>
<feature type="domain" description="Dynein regulatory complex subunit 7 C-terminal" evidence="18">
    <location>
        <begin position="699"/>
        <end position="782"/>
    </location>
</feature>
<name>A0A3P8RU57_AMPPE</name>
<evidence type="ECO:0000256" key="9">
    <source>
        <dbReference type="ARBA" id="ARBA00023069"/>
    </source>
</evidence>
<dbReference type="InterPro" id="IPR056290">
    <property type="entry name" value="CEPT76/DRC7_peptidase-like_dom"/>
</dbReference>
<evidence type="ECO:0000256" key="14">
    <source>
        <dbReference type="SAM" id="Coils"/>
    </source>
</evidence>